<feature type="compositionally biased region" description="Polar residues" evidence="2">
    <location>
        <begin position="1"/>
        <end position="11"/>
    </location>
</feature>
<gene>
    <name evidence="4" type="primary">SMKI15G2810</name>
    <name evidence="4" type="ORF">SMKI_15G2810</name>
</gene>
<protein>
    <recommendedName>
        <fullName evidence="3">Rho-GAP domain-containing protein</fullName>
    </recommendedName>
</protein>
<keyword evidence="5" id="KW-1185">Reference proteome</keyword>
<feature type="compositionally biased region" description="Basic residues" evidence="2">
    <location>
        <begin position="383"/>
        <end position="392"/>
    </location>
</feature>
<dbReference type="GO" id="GO:0007165">
    <property type="term" value="P:signal transduction"/>
    <property type="evidence" value="ECO:0007669"/>
    <property type="project" value="InterPro"/>
</dbReference>
<dbReference type="InterPro" id="IPR000198">
    <property type="entry name" value="RhoGAP_dom"/>
</dbReference>
<dbReference type="PANTHER" id="PTHR15228">
    <property type="entry name" value="SPERMATHECAL PHYSIOLOGY VARIANT"/>
    <property type="match status" value="1"/>
</dbReference>
<reference evidence="4" key="1">
    <citation type="submission" date="2022-10" db="EMBL/GenBank/DDBJ databases">
        <authorList>
            <person name="Byrne P K."/>
        </authorList>
    </citation>
    <scope>NUCLEOTIDE SEQUENCE</scope>
    <source>
        <strain evidence="4">IFO1815</strain>
    </source>
</reference>
<evidence type="ECO:0000313" key="5">
    <source>
        <dbReference type="Proteomes" id="UP001161438"/>
    </source>
</evidence>
<feature type="region of interest" description="Disordered" evidence="2">
    <location>
        <begin position="361"/>
        <end position="404"/>
    </location>
</feature>
<dbReference type="GO" id="GO:0060237">
    <property type="term" value="P:regulation of fungal-type cell wall organization"/>
    <property type="evidence" value="ECO:0007669"/>
    <property type="project" value="TreeGrafter"/>
</dbReference>
<accession>A0AA35NEC2</accession>
<evidence type="ECO:0000313" key="4">
    <source>
        <dbReference type="EMBL" id="CAI4036437.1"/>
    </source>
</evidence>
<dbReference type="Proteomes" id="UP001161438">
    <property type="component" value="Chromosome 15"/>
</dbReference>
<evidence type="ECO:0000256" key="1">
    <source>
        <dbReference type="ARBA" id="ARBA00022468"/>
    </source>
</evidence>
<feature type="compositionally biased region" description="Basic and acidic residues" evidence="2">
    <location>
        <begin position="371"/>
        <end position="382"/>
    </location>
</feature>
<dbReference type="InterPro" id="IPR008936">
    <property type="entry name" value="Rho_GTPase_activation_prot"/>
</dbReference>
<evidence type="ECO:0000259" key="3">
    <source>
        <dbReference type="PROSITE" id="PS50238"/>
    </source>
</evidence>
<dbReference type="AlphaFoldDB" id="A0AA35NEC2"/>
<sequence>MFTMNLLSTSPPEEVSPQDSPSPISSIECKKDRDKFAHSQNEFDGMVFGVSLEESLKIAREEVIIQKSTEELGFIPFVIAKSGQYLIENALCTAGIFRIAGSNKRVRELQAIFSRPPHFGHEFEGWRDFNAHDIATLLKRYLNSLSEPLVPLTLYDSFRNPIIKDPKINDHKEKIIKKYENIYMLLPQQNRHLILYLVGLLNLFASNDKKNLMPASNLAAIVQPSILSHPKHEMNPEEYEISRTVIEFLILHASDIIPNIENATKDIKSHIRVAKFKNIAVPEMAIDSDEDDFLQPSIDDHMLLRSRANSHSDNFTLHHHALSSSPIGHDKNGLSVPRSFKGRTLSAESLSPKFSKLLGCGGNSSNGYSKDPTERVPRSENKTKHKQHRQSWLRRLTSPSRTVP</sequence>
<organism evidence="4 5">
    <name type="scientific">Saccharomyces mikatae IFO 1815</name>
    <dbReference type="NCBI Taxonomy" id="226126"/>
    <lineage>
        <taxon>Eukaryota</taxon>
        <taxon>Fungi</taxon>
        <taxon>Dikarya</taxon>
        <taxon>Ascomycota</taxon>
        <taxon>Saccharomycotina</taxon>
        <taxon>Saccharomycetes</taxon>
        <taxon>Saccharomycetales</taxon>
        <taxon>Saccharomycetaceae</taxon>
        <taxon>Saccharomyces</taxon>
    </lineage>
</organism>
<dbReference type="InterPro" id="IPR051025">
    <property type="entry name" value="RhoGAP"/>
</dbReference>
<dbReference type="RefSeq" id="XP_056079557.1">
    <property type="nucleotide sequence ID" value="XM_056225771.1"/>
</dbReference>
<proteinExistence type="predicted"/>
<feature type="region of interest" description="Disordered" evidence="2">
    <location>
        <begin position="1"/>
        <end position="26"/>
    </location>
</feature>
<dbReference type="EMBL" id="OX365771">
    <property type="protein sequence ID" value="CAI4036437.1"/>
    <property type="molecule type" value="Genomic_DNA"/>
</dbReference>
<dbReference type="PROSITE" id="PS50238">
    <property type="entry name" value="RHOGAP"/>
    <property type="match status" value="1"/>
</dbReference>
<dbReference type="Gene3D" id="1.10.555.10">
    <property type="entry name" value="Rho GTPase activation protein"/>
    <property type="match status" value="1"/>
</dbReference>
<dbReference type="PANTHER" id="PTHR15228:SF25">
    <property type="entry name" value="F-BAR DOMAIN-CONTAINING PROTEIN"/>
    <property type="match status" value="1"/>
</dbReference>
<dbReference type="FunFam" id="1.10.555.10:FF:000050">
    <property type="entry name" value="GTPase-activating protein"/>
    <property type="match status" value="1"/>
</dbReference>
<dbReference type="SMART" id="SM00324">
    <property type="entry name" value="RhoGAP"/>
    <property type="match status" value="1"/>
</dbReference>
<dbReference type="Pfam" id="PF00620">
    <property type="entry name" value="RhoGAP"/>
    <property type="match status" value="1"/>
</dbReference>
<dbReference type="GO" id="GO:0005938">
    <property type="term" value="C:cell cortex"/>
    <property type="evidence" value="ECO:0007669"/>
    <property type="project" value="TreeGrafter"/>
</dbReference>
<evidence type="ECO:0000256" key="2">
    <source>
        <dbReference type="SAM" id="MobiDB-lite"/>
    </source>
</evidence>
<name>A0AA35NEC2_SACMI</name>
<feature type="domain" description="Rho-GAP" evidence="3">
    <location>
        <begin position="50"/>
        <end position="257"/>
    </location>
</feature>
<dbReference type="SUPFAM" id="SSF48350">
    <property type="entry name" value="GTPase activation domain, GAP"/>
    <property type="match status" value="1"/>
</dbReference>
<dbReference type="GeneID" id="80921345"/>
<keyword evidence="1" id="KW-0343">GTPase activation</keyword>
<dbReference type="GO" id="GO:0005096">
    <property type="term" value="F:GTPase activator activity"/>
    <property type="evidence" value="ECO:0007669"/>
    <property type="project" value="UniProtKB-KW"/>
</dbReference>